<keyword evidence="1" id="KW-0812">Transmembrane</keyword>
<accession>A0ABY6L3T1</accession>
<keyword evidence="1" id="KW-0809">Transit peptide</keyword>
<evidence type="ECO:0000256" key="1">
    <source>
        <dbReference type="RuleBase" id="RU365079"/>
    </source>
</evidence>
<dbReference type="InterPro" id="IPR023214">
    <property type="entry name" value="HAD_sf"/>
</dbReference>
<keyword evidence="1" id="KW-0811">Translocation</keyword>
<evidence type="ECO:0000313" key="3">
    <source>
        <dbReference type="EMBL" id="UYV74837.1"/>
    </source>
</evidence>
<sequence>MRCRKRLLYPLATIETEIGLSLLLLMTLGLPHPVREWIRPADSEPPRDEDGNLLPDEHANKPVVLAYLNRAWDSVRKLNTSIIEPHNEMLLGPPLESPYHQPPYTLVLEMTDILIHPEWTFDAGWRFKKRPGLEYFLQKANFPNFEVVIYTKESYNATCMKQTAMPLVQYLSSLSALSGFISRENTHYIKGTHVKTSCFRANPDVPLQDLSRLNRDLSKVIYIDWNSKASHLQPDNLLRIPRWNGDDRDATLVDLADMLTIHVVQVMIIMLCLVLPWLPHKRRSRPLLHRGAHCSAGASPALSLALHCGRRLETPKHESCLKMLIPLVSMHDGDIRPTLQYYSQFDNPLSVYKENKRKLRRVVTACTRVVTACTRVVTACTRVVTACTRVVTACTRVVTACTRVVTACTRVVTTCTRVVTACTRVVTACTRVVTACTRVVTACTRVVTACTRVVTACTRVVTACTYQTMITWSKRKPRYKICIRLPSATYGGQAYSQDKGSEVALVSFTLSSSSS</sequence>
<reference evidence="3 4" key="1">
    <citation type="submission" date="2022-01" db="EMBL/GenBank/DDBJ databases">
        <title>A chromosomal length assembly of Cordylochernes scorpioides.</title>
        <authorList>
            <person name="Zeh D."/>
            <person name="Zeh J."/>
        </authorList>
    </citation>
    <scope>NUCLEOTIDE SEQUENCE [LARGE SCALE GENOMIC DNA]</scope>
    <source>
        <strain evidence="3">IN4F17</strain>
        <tissue evidence="3">Whole Body</tissue>
    </source>
</reference>
<keyword evidence="1" id="KW-0472">Membrane</keyword>
<gene>
    <name evidence="3" type="ORF">LAZ67_12001228</name>
</gene>
<dbReference type="Gene3D" id="3.40.50.1000">
    <property type="entry name" value="HAD superfamily/HAD-like"/>
    <property type="match status" value="1"/>
</dbReference>
<organism evidence="3 4">
    <name type="scientific">Cordylochernes scorpioides</name>
    <dbReference type="NCBI Taxonomy" id="51811"/>
    <lineage>
        <taxon>Eukaryota</taxon>
        <taxon>Metazoa</taxon>
        <taxon>Ecdysozoa</taxon>
        <taxon>Arthropoda</taxon>
        <taxon>Chelicerata</taxon>
        <taxon>Arachnida</taxon>
        <taxon>Pseudoscorpiones</taxon>
        <taxon>Cheliferoidea</taxon>
        <taxon>Chernetidae</taxon>
        <taxon>Cordylochernes</taxon>
    </lineage>
</organism>
<name>A0ABY6L3T1_9ARAC</name>
<comment type="subunit">
    <text evidence="1">Component of the TIM23 complex.</text>
</comment>
<evidence type="ECO:0000259" key="2">
    <source>
        <dbReference type="PROSITE" id="PS50969"/>
    </source>
</evidence>
<dbReference type="EMBL" id="CP092874">
    <property type="protein sequence ID" value="UYV74837.1"/>
    <property type="molecule type" value="Genomic_DNA"/>
</dbReference>
<dbReference type="SMART" id="SM00577">
    <property type="entry name" value="CPDc"/>
    <property type="match status" value="1"/>
</dbReference>
<proteinExistence type="inferred from homology"/>
<dbReference type="CDD" id="cd07521">
    <property type="entry name" value="HAD_FCP1-like"/>
    <property type="match status" value="1"/>
</dbReference>
<keyword evidence="1" id="KW-0653">Protein transport</keyword>
<keyword evidence="1" id="KW-1133">Transmembrane helix</keyword>
<comment type="subcellular location">
    <subcellularLocation>
        <location evidence="1">Mitochondrion inner membrane</location>
        <topology evidence="1">Single-pass membrane protein</topology>
    </subcellularLocation>
</comment>
<dbReference type="InterPro" id="IPR050365">
    <property type="entry name" value="TIM50"/>
</dbReference>
<dbReference type="InterPro" id="IPR036412">
    <property type="entry name" value="HAD-like_sf"/>
</dbReference>
<protein>
    <recommendedName>
        <fullName evidence="1">Mitochondrial import inner membrane translocase subunit TIM50</fullName>
    </recommendedName>
</protein>
<keyword evidence="1" id="KW-0496">Mitochondrion</keyword>
<comment type="function">
    <text evidence="1">Essential component of the TIM23 complex, a complex that mediates the translocation of transit peptide-containing proteins across the mitochondrial inner membrane.</text>
</comment>
<keyword evidence="1" id="KW-0813">Transport</keyword>
<dbReference type="SUPFAM" id="SSF56784">
    <property type="entry name" value="HAD-like"/>
    <property type="match status" value="1"/>
</dbReference>
<dbReference type="Pfam" id="PF03031">
    <property type="entry name" value="NIF"/>
    <property type="match status" value="1"/>
</dbReference>
<keyword evidence="4" id="KW-1185">Reference proteome</keyword>
<comment type="similarity">
    <text evidence="1">Belongs to the TIM50 family.</text>
</comment>
<evidence type="ECO:0000313" key="4">
    <source>
        <dbReference type="Proteomes" id="UP001235939"/>
    </source>
</evidence>
<dbReference type="InterPro" id="IPR004274">
    <property type="entry name" value="FCP1_dom"/>
</dbReference>
<dbReference type="PROSITE" id="PS50969">
    <property type="entry name" value="FCP1"/>
    <property type="match status" value="1"/>
</dbReference>
<dbReference type="Proteomes" id="UP001235939">
    <property type="component" value="Chromosome 12"/>
</dbReference>
<dbReference type="PANTHER" id="PTHR12210">
    <property type="entry name" value="DULLARD PROTEIN PHOSPHATASE"/>
    <property type="match status" value="1"/>
</dbReference>
<feature type="domain" description="FCP1 homology" evidence="2">
    <location>
        <begin position="99"/>
        <end position="262"/>
    </location>
</feature>
<feature type="transmembrane region" description="Helical" evidence="1">
    <location>
        <begin position="7"/>
        <end position="30"/>
    </location>
</feature>